<dbReference type="SUPFAM" id="SSF51735">
    <property type="entry name" value="NAD(P)-binding Rossmann-fold domains"/>
    <property type="match status" value="1"/>
</dbReference>
<dbReference type="STRING" id="370438.PTH_1284"/>
<gene>
    <name evidence="3" type="ordered locus">PTH_1284</name>
</gene>
<feature type="domain" description="D-isomer specific 2-hydroxyacid dehydrogenase NAD-binding" evidence="1">
    <location>
        <begin position="145"/>
        <end position="244"/>
    </location>
</feature>
<dbReference type="Pfam" id="PF16924">
    <property type="entry name" value="DpaA_N"/>
    <property type="match status" value="1"/>
</dbReference>
<keyword evidence="4" id="KW-1185">Reference proteome</keyword>
<evidence type="ECO:0000259" key="1">
    <source>
        <dbReference type="Pfam" id="PF02826"/>
    </source>
</evidence>
<dbReference type="GO" id="GO:0051287">
    <property type="term" value="F:NAD binding"/>
    <property type="evidence" value="ECO:0007669"/>
    <property type="project" value="InterPro"/>
</dbReference>
<dbReference type="KEGG" id="pth:PTH_1284"/>
<evidence type="ECO:0000313" key="3">
    <source>
        <dbReference type="EMBL" id="BAF59465.1"/>
    </source>
</evidence>
<sequence>MLPALEGTRVAVIGGDARELVLVEELVKSGAQVNVAGLPAGEIKGVCHFSAAGDCLGGIKALILPVPGIDENGRVYSAFAEKSPVLTDEVMAEVPPGALVFTGVARPLLSRMVSRRGLRLIELMKLNEVAILNSIPSAEGAIQMAMEMLPVTIHGITAYVLGFGRTGMTLARLLGAMGARTRVVARKPEHLARIFEMNLIPVPLQHMADCLGEAEVIFNTIPALVLTREVLMKLSPGTVIIDIASAPGGTDFRAAESLGIKACLAPGLPGKVAPKTAGRILARVISRIIAEETAGG</sequence>
<evidence type="ECO:0000313" key="4">
    <source>
        <dbReference type="Proteomes" id="UP000006556"/>
    </source>
</evidence>
<proteinExistence type="predicted"/>
<dbReference type="Pfam" id="PF02826">
    <property type="entry name" value="2-Hacid_dh_C"/>
    <property type="match status" value="1"/>
</dbReference>
<dbReference type="InterPro" id="IPR014215">
    <property type="entry name" value="Dipicolinic_acid_synth_A"/>
</dbReference>
<accession>A5D2Q1</accession>
<dbReference type="AlphaFoldDB" id="A5D2Q1"/>
<evidence type="ECO:0008006" key="5">
    <source>
        <dbReference type="Google" id="ProtNLM"/>
    </source>
</evidence>
<dbReference type="InterPro" id="IPR031629">
    <property type="entry name" value="DpaA_N"/>
</dbReference>
<dbReference type="EMBL" id="AP009389">
    <property type="protein sequence ID" value="BAF59465.1"/>
    <property type="molecule type" value="Genomic_DNA"/>
</dbReference>
<dbReference type="InterPro" id="IPR036291">
    <property type="entry name" value="NAD(P)-bd_dom_sf"/>
</dbReference>
<feature type="domain" description="Dipicolinate synthase subunit A N-terminal" evidence="2">
    <location>
        <begin position="10"/>
        <end position="124"/>
    </location>
</feature>
<reference evidence="4" key="1">
    <citation type="journal article" date="2008" name="Genome Res.">
        <title>The genome of Pelotomaculum thermopropionicum reveals niche-associated evolution in anaerobic microbiota.</title>
        <authorList>
            <person name="Kosaka T."/>
            <person name="Kato S."/>
            <person name="Shimoyama T."/>
            <person name="Ishii S."/>
            <person name="Abe T."/>
            <person name="Watanabe K."/>
        </authorList>
    </citation>
    <scope>NUCLEOTIDE SEQUENCE [LARGE SCALE GENOMIC DNA]</scope>
    <source>
        <strain evidence="4">DSM 13744 / JCM 10971 / SI</strain>
    </source>
</reference>
<dbReference type="eggNOG" id="COG0373">
    <property type="taxonomic scope" value="Bacteria"/>
</dbReference>
<name>A5D2Q1_PELTS</name>
<evidence type="ECO:0000259" key="2">
    <source>
        <dbReference type="Pfam" id="PF16924"/>
    </source>
</evidence>
<dbReference type="NCBIfam" id="NF006162">
    <property type="entry name" value="PRK08306.1"/>
    <property type="match status" value="1"/>
</dbReference>
<organism evidence="3 4">
    <name type="scientific">Pelotomaculum thermopropionicum (strain DSM 13744 / JCM 10971 / SI)</name>
    <dbReference type="NCBI Taxonomy" id="370438"/>
    <lineage>
        <taxon>Bacteria</taxon>
        <taxon>Bacillati</taxon>
        <taxon>Bacillota</taxon>
        <taxon>Clostridia</taxon>
        <taxon>Eubacteriales</taxon>
        <taxon>Desulfotomaculaceae</taxon>
        <taxon>Pelotomaculum</taxon>
    </lineage>
</organism>
<dbReference type="InterPro" id="IPR006140">
    <property type="entry name" value="D-isomer_DH_NAD-bd"/>
</dbReference>
<dbReference type="NCBIfam" id="TIGR02853">
    <property type="entry name" value="spore_dpaA"/>
    <property type="match status" value="1"/>
</dbReference>
<protein>
    <recommendedName>
        <fullName evidence="5">Dipicolinate synthase subunit A</fullName>
    </recommendedName>
</protein>
<dbReference type="Proteomes" id="UP000006556">
    <property type="component" value="Chromosome"/>
</dbReference>
<dbReference type="HOGENOM" id="CLU_082687_0_0_9"/>
<dbReference type="Gene3D" id="3.40.50.720">
    <property type="entry name" value="NAD(P)-binding Rossmann-like Domain"/>
    <property type="match status" value="2"/>
</dbReference>